<protein>
    <recommendedName>
        <fullName evidence="3">FMN-binding protein</fullName>
    </recommendedName>
</protein>
<organism evidence="1 2">
    <name type="scientific">Candidatus Treponema excrementipullorum</name>
    <dbReference type="NCBI Taxonomy" id="2838768"/>
    <lineage>
        <taxon>Bacteria</taxon>
        <taxon>Pseudomonadati</taxon>
        <taxon>Spirochaetota</taxon>
        <taxon>Spirochaetia</taxon>
        <taxon>Spirochaetales</taxon>
        <taxon>Treponemataceae</taxon>
        <taxon>Treponema</taxon>
    </lineage>
</organism>
<name>A0A9E2L4L0_9SPIR</name>
<evidence type="ECO:0000313" key="2">
    <source>
        <dbReference type="Proteomes" id="UP000823914"/>
    </source>
</evidence>
<evidence type="ECO:0000313" key="1">
    <source>
        <dbReference type="EMBL" id="MBU3850767.1"/>
    </source>
</evidence>
<sequence>RNYVKYQITYLSCTCRSSDVNYWMTAYVEMTLPSSGNIEDSEVRFLSFDRDSTGHYIAGFWGDSSPTPAGHTYEQIKADYIPFFIGKTYGYLKNFSTVDDIPPADYAAGEGREGLTVDAFTGSSVSTNNIIRMLNALFAYHGTDSFFQK</sequence>
<dbReference type="AlphaFoldDB" id="A0A9E2L4L0"/>
<evidence type="ECO:0008006" key="3">
    <source>
        <dbReference type="Google" id="ProtNLM"/>
    </source>
</evidence>
<reference evidence="1" key="2">
    <citation type="submission" date="2021-04" db="EMBL/GenBank/DDBJ databases">
        <authorList>
            <person name="Gilroy R."/>
        </authorList>
    </citation>
    <scope>NUCLEOTIDE SEQUENCE</scope>
    <source>
        <strain evidence="1">Gambia15-2214</strain>
    </source>
</reference>
<gene>
    <name evidence="1" type="ORF">IAA16_09395</name>
</gene>
<feature type="non-terminal residue" evidence="1">
    <location>
        <position position="1"/>
    </location>
</feature>
<accession>A0A9E2L4L0</accession>
<dbReference type="EMBL" id="JAHLFV010000216">
    <property type="protein sequence ID" value="MBU3850767.1"/>
    <property type="molecule type" value="Genomic_DNA"/>
</dbReference>
<comment type="caution">
    <text evidence="1">The sequence shown here is derived from an EMBL/GenBank/DDBJ whole genome shotgun (WGS) entry which is preliminary data.</text>
</comment>
<dbReference type="Proteomes" id="UP000823914">
    <property type="component" value="Unassembled WGS sequence"/>
</dbReference>
<reference evidence="1" key="1">
    <citation type="journal article" date="2021" name="PeerJ">
        <title>Extensive microbial diversity within the chicken gut microbiome revealed by metagenomics and culture.</title>
        <authorList>
            <person name="Gilroy R."/>
            <person name="Ravi A."/>
            <person name="Getino M."/>
            <person name="Pursley I."/>
            <person name="Horton D.L."/>
            <person name="Alikhan N.F."/>
            <person name="Baker D."/>
            <person name="Gharbi K."/>
            <person name="Hall N."/>
            <person name="Watson M."/>
            <person name="Adriaenssens E.M."/>
            <person name="Foster-Nyarko E."/>
            <person name="Jarju S."/>
            <person name="Secka A."/>
            <person name="Antonio M."/>
            <person name="Oren A."/>
            <person name="Chaudhuri R.R."/>
            <person name="La Ragione R."/>
            <person name="Hildebrand F."/>
            <person name="Pallen M.J."/>
        </authorList>
    </citation>
    <scope>NUCLEOTIDE SEQUENCE</scope>
    <source>
        <strain evidence="1">Gambia15-2214</strain>
    </source>
</reference>
<proteinExistence type="predicted"/>